<protein>
    <submittedName>
        <fullName evidence="4">Fibronectin type III-like domain-containing protein</fullName>
    </submittedName>
</protein>
<keyword evidence="5" id="KW-1185">Reference proteome</keyword>
<dbReference type="GO" id="GO:0045493">
    <property type="term" value="P:xylan catabolic process"/>
    <property type="evidence" value="ECO:0007669"/>
    <property type="project" value="InterPro"/>
</dbReference>
<evidence type="ECO:0000259" key="3">
    <source>
        <dbReference type="Pfam" id="PF01915"/>
    </source>
</evidence>
<sequence length="305" mass="33779">MCYTLYSNATKAMIGNYAGVPCKYTSPLKGLSDYVRTFYEKGCDKKCNSTLKFKNAKKLVAEADGVVLVMGTYLSIKVEALDRTEIDLPGQQNLLFLEVAYAAKGPVILVIMSRGGMDIEFAKCHPKITSILWIGIPGQEGGGALADIIFGRSNPCGRLPITWYPRSYVDLVPMTNTNMRPNPTTGQPGQTYRFYRGKTICSFGFGLSHSSYIYKLIKASNLVSIPLNQARSCCSSSCNAIDVADSFCNGLVFYVDIMVTNTGMMARSKSLSVAVLFSSYGLQRTRKKSWLISRRFGWRHDRNLC</sequence>
<keyword evidence="1" id="KW-0378">Hydrolase</keyword>
<proteinExistence type="predicted"/>
<dbReference type="EMBL" id="PKPP01002198">
    <property type="protein sequence ID" value="PWA76948.1"/>
    <property type="molecule type" value="Genomic_DNA"/>
</dbReference>
<gene>
    <name evidence="4" type="ORF">CTI12_AA227550</name>
</gene>
<evidence type="ECO:0000313" key="5">
    <source>
        <dbReference type="Proteomes" id="UP000245207"/>
    </source>
</evidence>
<reference evidence="4 5" key="1">
    <citation type="journal article" date="2018" name="Mol. Plant">
        <title>The genome of Artemisia annua provides insight into the evolution of Asteraceae family and artemisinin biosynthesis.</title>
        <authorList>
            <person name="Shen Q."/>
            <person name="Zhang L."/>
            <person name="Liao Z."/>
            <person name="Wang S."/>
            <person name="Yan T."/>
            <person name="Shi P."/>
            <person name="Liu M."/>
            <person name="Fu X."/>
            <person name="Pan Q."/>
            <person name="Wang Y."/>
            <person name="Lv Z."/>
            <person name="Lu X."/>
            <person name="Zhang F."/>
            <person name="Jiang W."/>
            <person name="Ma Y."/>
            <person name="Chen M."/>
            <person name="Hao X."/>
            <person name="Li L."/>
            <person name="Tang Y."/>
            <person name="Lv G."/>
            <person name="Zhou Y."/>
            <person name="Sun X."/>
            <person name="Brodelius P.E."/>
            <person name="Rose J.K.C."/>
            <person name="Tang K."/>
        </authorList>
    </citation>
    <scope>NUCLEOTIDE SEQUENCE [LARGE SCALE GENOMIC DNA]</scope>
    <source>
        <strain evidence="5">cv. Huhao1</strain>
        <tissue evidence="4">Leaf</tissue>
    </source>
</reference>
<name>A0A2U1NTZ5_ARTAN</name>
<dbReference type="PANTHER" id="PTHR42721:SF38">
    <property type="entry name" value="GLYCOSIDASE"/>
    <property type="match status" value="1"/>
</dbReference>
<dbReference type="AlphaFoldDB" id="A0A2U1NTZ5"/>
<dbReference type="SUPFAM" id="SSF52279">
    <property type="entry name" value="Beta-D-glucan exohydrolase, C-terminal domain"/>
    <property type="match status" value="1"/>
</dbReference>
<dbReference type="PANTHER" id="PTHR42721">
    <property type="entry name" value="SUGAR HYDROLASE-RELATED"/>
    <property type="match status" value="1"/>
</dbReference>
<keyword evidence="2" id="KW-0326">Glycosidase</keyword>
<dbReference type="Gene3D" id="3.40.50.1700">
    <property type="entry name" value="Glycoside hydrolase family 3 C-terminal domain"/>
    <property type="match status" value="1"/>
</dbReference>
<dbReference type="STRING" id="35608.A0A2U1NTZ5"/>
<accession>A0A2U1NTZ5</accession>
<dbReference type="GO" id="GO:0031222">
    <property type="term" value="P:arabinan catabolic process"/>
    <property type="evidence" value="ECO:0007669"/>
    <property type="project" value="TreeGrafter"/>
</dbReference>
<dbReference type="OrthoDB" id="47059at2759"/>
<dbReference type="Proteomes" id="UP000245207">
    <property type="component" value="Unassembled WGS sequence"/>
</dbReference>
<dbReference type="InterPro" id="IPR002772">
    <property type="entry name" value="Glyco_hydro_3_C"/>
</dbReference>
<evidence type="ECO:0000256" key="1">
    <source>
        <dbReference type="ARBA" id="ARBA00022801"/>
    </source>
</evidence>
<organism evidence="4 5">
    <name type="scientific">Artemisia annua</name>
    <name type="common">Sweet wormwood</name>
    <dbReference type="NCBI Taxonomy" id="35608"/>
    <lineage>
        <taxon>Eukaryota</taxon>
        <taxon>Viridiplantae</taxon>
        <taxon>Streptophyta</taxon>
        <taxon>Embryophyta</taxon>
        <taxon>Tracheophyta</taxon>
        <taxon>Spermatophyta</taxon>
        <taxon>Magnoliopsida</taxon>
        <taxon>eudicotyledons</taxon>
        <taxon>Gunneridae</taxon>
        <taxon>Pentapetalae</taxon>
        <taxon>asterids</taxon>
        <taxon>campanulids</taxon>
        <taxon>Asterales</taxon>
        <taxon>Asteraceae</taxon>
        <taxon>Asteroideae</taxon>
        <taxon>Anthemideae</taxon>
        <taxon>Artemisiinae</taxon>
        <taxon>Artemisia</taxon>
    </lineage>
</organism>
<evidence type="ECO:0000313" key="4">
    <source>
        <dbReference type="EMBL" id="PWA76948.1"/>
    </source>
</evidence>
<dbReference type="GO" id="GO:0046556">
    <property type="term" value="F:alpha-L-arabinofuranosidase activity"/>
    <property type="evidence" value="ECO:0007669"/>
    <property type="project" value="TreeGrafter"/>
</dbReference>
<dbReference type="InterPro" id="IPR044993">
    <property type="entry name" value="BXL"/>
</dbReference>
<dbReference type="GO" id="GO:0048046">
    <property type="term" value="C:apoplast"/>
    <property type="evidence" value="ECO:0007669"/>
    <property type="project" value="TreeGrafter"/>
</dbReference>
<dbReference type="GO" id="GO:0009044">
    <property type="term" value="F:xylan 1,4-beta-xylosidase activity"/>
    <property type="evidence" value="ECO:0007669"/>
    <property type="project" value="InterPro"/>
</dbReference>
<evidence type="ECO:0000256" key="2">
    <source>
        <dbReference type="ARBA" id="ARBA00023295"/>
    </source>
</evidence>
<feature type="domain" description="Glycoside hydrolase family 3 C-terminal" evidence="3">
    <location>
        <begin position="8"/>
        <end position="207"/>
    </location>
</feature>
<comment type="caution">
    <text evidence="4">The sequence shown here is derived from an EMBL/GenBank/DDBJ whole genome shotgun (WGS) entry which is preliminary data.</text>
</comment>
<dbReference type="Pfam" id="PF01915">
    <property type="entry name" value="Glyco_hydro_3_C"/>
    <property type="match status" value="1"/>
</dbReference>
<dbReference type="InterPro" id="IPR036881">
    <property type="entry name" value="Glyco_hydro_3_C_sf"/>
</dbReference>